<dbReference type="InterPro" id="IPR029149">
    <property type="entry name" value="Creatin/AminoP/Spt16_N"/>
</dbReference>
<evidence type="ECO:0000313" key="8">
    <source>
        <dbReference type="Proteomes" id="UP000015480"/>
    </source>
</evidence>
<dbReference type="EC" id="3.4.11.9" evidence="7"/>
<dbReference type="Pfam" id="PF01321">
    <property type="entry name" value="Creatinase_N"/>
    <property type="match status" value="1"/>
</dbReference>
<dbReference type="GO" id="GO:0005737">
    <property type="term" value="C:cytoplasm"/>
    <property type="evidence" value="ECO:0007669"/>
    <property type="project" value="UniProtKB-ARBA"/>
</dbReference>
<dbReference type="SUPFAM" id="SSF55920">
    <property type="entry name" value="Creatinase/aminopeptidase"/>
    <property type="match status" value="1"/>
</dbReference>
<dbReference type="KEGG" id="pami:JCM7686_2451"/>
<evidence type="ECO:0000256" key="2">
    <source>
        <dbReference type="ARBA" id="ARBA00022723"/>
    </source>
</evidence>
<dbReference type="Pfam" id="PF16188">
    <property type="entry name" value="Peptidase_M24_C"/>
    <property type="match status" value="1"/>
</dbReference>
<evidence type="ECO:0000259" key="6">
    <source>
        <dbReference type="Pfam" id="PF16188"/>
    </source>
</evidence>
<dbReference type="HOGENOM" id="CLU_011781_2_1_5"/>
<accession>S5XQ68</accession>
<dbReference type="InterPro" id="IPR033740">
    <property type="entry name" value="Pept_M24B"/>
</dbReference>
<dbReference type="AlphaFoldDB" id="S5XQ68"/>
<dbReference type="OrthoDB" id="9806388at2"/>
<dbReference type="InterPro" id="IPR036005">
    <property type="entry name" value="Creatinase/aminopeptidase-like"/>
</dbReference>
<keyword evidence="7" id="KW-0031">Aminopeptidase</keyword>
<evidence type="ECO:0000313" key="7">
    <source>
        <dbReference type="EMBL" id="AGT09519.1"/>
    </source>
</evidence>
<dbReference type="Pfam" id="PF16189">
    <property type="entry name" value="Creatinase_N_2"/>
    <property type="match status" value="1"/>
</dbReference>
<protein>
    <submittedName>
        <fullName evidence="7">X-Pro aminopeptidase</fullName>
        <ecNumber evidence="7">3.4.11.9</ecNumber>
    </submittedName>
</protein>
<dbReference type="Pfam" id="PF00557">
    <property type="entry name" value="Peptidase_M24"/>
    <property type="match status" value="1"/>
</dbReference>
<dbReference type="PATRIC" id="fig|1367847.3.peg.2452"/>
<dbReference type="STRING" id="1367847.JCM7686_2451"/>
<feature type="domain" description="Peptidase M24 C-terminal" evidence="6">
    <location>
        <begin position="541"/>
        <end position="601"/>
    </location>
</feature>
<dbReference type="FunFam" id="3.90.230.10:FF:000009">
    <property type="entry name" value="xaa-Pro aminopeptidase 2"/>
    <property type="match status" value="1"/>
</dbReference>
<proteinExistence type="inferred from homology"/>
<dbReference type="MEROPS" id="M24.009"/>
<name>S5XQ68_PARAH</name>
<dbReference type="SUPFAM" id="SSF53092">
    <property type="entry name" value="Creatinase/prolidase N-terminal domain"/>
    <property type="match status" value="1"/>
</dbReference>
<organism evidence="7 8">
    <name type="scientific">Paracoccus aminophilus JCM 7686</name>
    <dbReference type="NCBI Taxonomy" id="1367847"/>
    <lineage>
        <taxon>Bacteria</taxon>
        <taxon>Pseudomonadati</taxon>
        <taxon>Pseudomonadota</taxon>
        <taxon>Alphaproteobacteria</taxon>
        <taxon>Rhodobacterales</taxon>
        <taxon>Paracoccaceae</taxon>
        <taxon>Paracoccus</taxon>
    </lineage>
</organism>
<feature type="domain" description="Creatinase N-terminal" evidence="5">
    <location>
        <begin position="22"/>
        <end position="160"/>
    </location>
</feature>
<reference evidence="7 8" key="1">
    <citation type="journal article" date="2014" name="BMC Genomics">
        <title>Architecture and functions of a multipartite genome of the methylotrophic bacterium Paracoccus aminophilus JCM 7686, containing primary and secondary chromids.</title>
        <authorList>
            <person name="Dziewit L."/>
            <person name="Czarnecki J."/>
            <person name="Wibberg D."/>
            <person name="Radlinska M."/>
            <person name="Mrozek P."/>
            <person name="Szymczak M."/>
            <person name="Schluter A."/>
            <person name="Puhler A."/>
            <person name="Bartosik D."/>
        </authorList>
    </citation>
    <scope>NUCLEOTIDE SEQUENCE [LARGE SCALE GENOMIC DNA]</scope>
    <source>
        <strain evidence="7">JCM 7686</strain>
    </source>
</reference>
<dbReference type="GO" id="GO:0070006">
    <property type="term" value="F:metalloaminopeptidase activity"/>
    <property type="evidence" value="ECO:0007669"/>
    <property type="project" value="InterPro"/>
</dbReference>
<dbReference type="InterPro" id="IPR000994">
    <property type="entry name" value="Pept_M24"/>
</dbReference>
<dbReference type="EMBL" id="CP006650">
    <property type="protein sequence ID" value="AGT09519.1"/>
    <property type="molecule type" value="Genomic_DNA"/>
</dbReference>
<evidence type="ECO:0000259" key="4">
    <source>
        <dbReference type="Pfam" id="PF00557"/>
    </source>
</evidence>
<gene>
    <name evidence="7" type="ORF">JCM7686_2451</name>
</gene>
<feature type="domain" description="Peptidase M24" evidence="4">
    <location>
        <begin position="320"/>
        <end position="532"/>
    </location>
</feature>
<dbReference type="CDD" id="cd01085">
    <property type="entry name" value="APP"/>
    <property type="match status" value="1"/>
</dbReference>
<dbReference type="eggNOG" id="COG0006">
    <property type="taxonomic scope" value="Bacteria"/>
</dbReference>
<evidence type="ECO:0000259" key="5">
    <source>
        <dbReference type="Pfam" id="PF01321"/>
    </source>
</evidence>
<dbReference type="RefSeq" id="WP_020951157.1">
    <property type="nucleotide sequence ID" value="NC_022041.1"/>
</dbReference>
<keyword evidence="7" id="KW-0645">Protease</keyword>
<keyword evidence="3 7" id="KW-0378">Hydrolase</keyword>
<keyword evidence="8" id="KW-1185">Reference proteome</keyword>
<dbReference type="InterPro" id="IPR000587">
    <property type="entry name" value="Creatinase_N"/>
</dbReference>
<dbReference type="InterPro" id="IPR050422">
    <property type="entry name" value="X-Pro_aminopeptidase_P"/>
</dbReference>
<dbReference type="GO" id="GO:0046872">
    <property type="term" value="F:metal ion binding"/>
    <property type="evidence" value="ECO:0007669"/>
    <property type="project" value="UniProtKB-KW"/>
</dbReference>
<keyword evidence="2" id="KW-0479">Metal-binding</keyword>
<dbReference type="Gene3D" id="3.40.350.10">
    <property type="entry name" value="Creatinase/prolidase N-terminal domain"/>
    <property type="match status" value="2"/>
</dbReference>
<evidence type="ECO:0000256" key="1">
    <source>
        <dbReference type="ARBA" id="ARBA00008766"/>
    </source>
</evidence>
<sequence length="602" mass="65202">MANDKPFQSFTVETRPEDGPPRLAALRAELARRELDGFIVPRTDAHQGEYVTAKDARLLWLTGFSGSAGYGIVTAAQAGVFVDGRYRVQVKGEVDLAHFTPVNWPETSLADWLRQALPEGGRVAYDPWLQSRKEIRDTEAALAGANIALVPSENLVDQIRTDQAAAVSGPVRLHDEAIAGRTAAEKRVALAAELKARGQASTVLTLADSIAWLLNIRGEDLPKNPVVQGFAVVDDKGQVQLFSEPAKFGPEVRAKLGNDVVILPVEGLPAALGELNGPVRLDPASAPDEVFRLVEARADVVEAADPVVLPKAIKTASEIEGMRQAHLRDAVAMVEMLAWLDAQPVDGSLDEIAVVKKLESLRRAQGAHDVSFDTISSTGPNAAINHYHVNEQTNLPIRDGELLLLDSGGQYRDGTTDITRTIPMGQITARHRLPYTLVLQGMVNLSRLKFPKGRAGRDLDPVARAPLWTAGLDFDHGTGHGVGAALCVHEGPVRISRVSEIPLQPGMILSNEPGYYREGDFGIRIENLIVVTPSDSPDGREMLGFETLTWVPIDTRPLDLTLMSKAEIDWLNAYHAEVRAKVAPLVTGAAHDWLIRATEALG</sequence>
<dbReference type="Proteomes" id="UP000015480">
    <property type="component" value="Chromosome"/>
</dbReference>
<dbReference type="PANTHER" id="PTHR43763:SF6">
    <property type="entry name" value="XAA-PRO AMINOPEPTIDASE 1"/>
    <property type="match status" value="1"/>
</dbReference>
<dbReference type="PANTHER" id="PTHR43763">
    <property type="entry name" value="XAA-PRO AMINOPEPTIDASE 1"/>
    <property type="match status" value="1"/>
</dbReference>
<evidence type="ECO:0000256" key="3">
    <source>
        <dbReference type="ARBA" id="ARBA00022801"/>
    </source>
</evidence>
<dbReference type="InterPro" id="IPR032416">
    <property type="entry name" value="Peptidase_M24_C"/>
</dbReference>
<dbReference type="Gene3D" id="3.90.230.10">
    <property type="entry name" value="Creatinase/methionine aminopeptidase superfamily"/>
    <property type="match status" value="1"/>
</dbReference>
<comment type="similarity">
    <text evidence="1">Belongs to the peptidase M24B family.</text>
</comment>